<feature type="coiled-coil region" evidence="1">
    <location>
        <begin position="25"/>
        <end position="52"/>
    </location>
</feature>
<gene>
    <name evidence="3" type="primary">Aste57867_15837</name>
    <name evidence="2" type="ORF">As57867_015781</name>
    <name evidence="3" type="ORF">ASTE57867_15837</name>
</gene>
<keyword evidence="4" id="KW-1185">Reference proteome</keyword>
<dbReference type="Proteomes" id="UP000332933">
    <property type="component" value="Unassembled WGS sequence"/>
</dbReference>
<organism evidence="3 4">
    <name type="scientific">Aphanomyces stellatus</name>
    <dbReference type="NCBI Taxonomy" id="120398"/>
    <lineage>
        <taxon>Eukaryota</taxon>
        <taxon>Sar</taxon>
        <taxon>Stramenopiles</taxon>
        <taxon>Oomycota</taxon>
        <taxon>Saprolegniomycetes</taxon>
        <taxon>Saprolegniales</taxon>
        <taxon>Verrucalvaceae</taxon>
        <taxon>Aphanomyces</taxon>
    </lineage>
</organism>
<evidence type="ECO:0000313" key="2">
    <source>
        <dbReference type="EMBL" id="KAF0693157.1"/>
    </source>
</evidence>
<sequence length="371" mass="42331">MMMNLDTMMLEDKKQAEHRRQHKYRTAKKMEHQKLKSALRDLQEKIECLKATPRPQRQAALRRHQQQQNPYTMATQVLLKYNQSLRDQVESKRKLAELLYTWVASHHPEPSLLTARTSFMQATLSSNPLVRRHGLQWLNEKVYHAALEAFPRHPLGQRVDDAIVFNMHTCEDACGPTVAATEAHTQYTFFAPPKLVASVIWGSWLQNQMVQTNVAWSTQVLEHVDEHLVYYRGVNYGTGASTLAVVGMFEGTDGRVVITYCSVTDDESFPMQDGETWTHGFGWTILENVAESVTLARHSFLTLAPVSTKGVAPLEDIGKLYLQDRHAQVTNRDAYVARLRHETESMYSKSYAELDSVLSNVLDQLCQVSEV</sequence>
<reference evidence="3 4" key="1">
    <citation type="submission" date="2019-03" db="EMBL/GenBank/DDBJ databases">
        <authorList>
            <person name="Gaulin E."/>
            <person name="Dumas B."/>
        </authorList>
    </citation>
    <scope>NUCLEOTIDE SEQUENCE [LARGE SCALE GENOMIC DNA]</scope>
    <source>
        <strain evidence="3">CBS 568.67</strain>
    </source>
</reference>
<proteinExistence type="predicted"/>
<protein>
    <submittedName>
        <fullName evidence="3">Aste57867_15837 protein</fullName>
    </submittedName>
</protein>
<name>A0A485L508_9STRA</name>
<dbReference type="EMBL" id="CAADRA010005780">
    <property type="protein sequence ID" value="VFT92624.1"/>
    <property type="molecule type" value="Genomic_DNA"/>
</dbReference>
<reference evidence="2" key="2">
    <citation type="submission" date="2019-06" db="EMBL/GenBank/DDBJ databases">
        <title>Genomics analysis of Aphanomyces spp. identifies a new class of oomycete effector associated with host adaptation.</title>
        <authorList>
            <person name="Gaulin E."/>
        </authorList>
    </citation>
    <scope>NUCLEOTIDE SEQUENCE</scope>
    <source>
        <strain evidence="2">CBS 578.67</strain>
    </source>
</reference>
<dbReference type="EMBL" id="VJMH01005759">
    <property type="protein sequence ID" value="KAF0693157.1"/>
    <property type="molecule type" value="Genomic_DNA"/>
</dbReference>
<accession>A0A485L508</accession>
<dbReference type="AlphaFoldDB" id="A0A485L508"/>
<evidence type="ECO:0000313" key="4">
    <source>
        <dbReference type="Proteomes" id="UP000332933"/>
    </source>
</evidence>
<dbReference type="OrthoDB" id="80149at2759"/>
<keyword evidence="1" id="KW-0175">Coiled coil</keyword>
<evidence type="ECO:0000313" key="3">
    <source>
        <dbReference type="EMBL" id="VFT92624.1"/>
    </source>
</evidence>
<evidence type="ECO:0000256" key="1">
    <source>
        <dbReference type="SAM" id="Coils"/>
    </source>
</evidence>